<accession>A0A9D0YXL2</accession>
<dbReference type="PANTHER" id="PTHR34408">
    <property type="entry name" value="FAMILY PROTEIN, PUTATIVE-RELATED"/>
    <property type="match status" value="1"/>
</dbReference>
<sequence>MKRKWISFLLALMMAAMLCTPVFALASTNIFYVDTANHKTLNMRSACYMGDNIIASIPYRAEVTVYQFLEGDTWALVEYNGQTGYVMTRYLSGTRPSSGGSTGGGSSSSISYKDFIPTYYTASVKPSTPSGYVNMRWAPSKSTAVHEVYYSGDTLQVIADNGTWCQVYDASRNICGFMMKQFLTILSFGGEGS</sequence>
<feature type="chain" id="PRO_5038932706" description="SH3b domain-containing protein" evidence="1">
    <location>
        <begin position="25"/>
        <end position="193"/>
    </location>
</feature>
<comment type="caution">
    <text evidence="3">The sequence shown here is derived from an EMBL/GenBank/DDBJ whole genome shotgun (WGS) entry which is preliminary data.</text>
</comment>
<dbReference type="Gene3D" id="2.30.30.40">
    <property type="entry name" value="SH3 Domains"/>
    <property type="match status" value="2"/>
</dbReference>
<dbReference type="AlphaFoldDB" id="A0A9D0YXL2"/>
<keyword evidence="1" id="KW-0732">Signal</keyword>
<dbReference type="InterPro" id="IPR003646">
    <property type="entry name" value="SH3-like_bac-type"/>
</dbReference>
<proteinExistence type="predicted"/>
<evidence type="ECO:0000313" key="3">
    <source>
        <dbReference type="EMBL" id="HIQ62668.1"/>
    </source>
</evidence>
<dbReference type="EMBL" id="DVFI01000052">
    <property type="protein sequence ID" value="HIQ62668.1"/>
    <property type="molecule type" value="Genomic_DNA"/>
</dbReference>
<evidence type="ECO:0000256" key="1">
    <source>
        <dbReference type="SAM" id="SignalP"/>
    </source>
</evidence>
<dbReference type="SMART" id="SM00287">
    <property type="entry name" value="SH3b"/>
    <property type="match status" value="2"/>
</dbReference>
<organism evidence="3 4">
    <name type="scientific">Candidatus Avichristensenella intestinipullorum</name>
    <dbReference type="NCBI Taxonomy" id="2840693"/>
    <lineage>
        <taxon>Bacteria</taxon>
        <taxon>Bacillati</taxon>
        <taxon>Bacillota</taxon>
        <taxon>Clostridia</taxon>
        <taxon>Candidatus Avichristensenella</taxon>
    </lineage>
</organism>
<protein>
    <recommendedName>
        <fullName evidence="2">SH3b domain-containing protein</fullName>
    </recommendedName>
</protein>
<feature type="domain" description="SH3b" evidence="2">
    <location>
        <begin position="27"/>
        <end position="95"/>
    </location>
</feature>
<feature type="domain" description="SH3b" evidence="2">
    <location>
        <begin position="119"/>
        <end position="187"/>
    </location>
</feature>
<name>A0A9D0YXL2_9FIRM</name>
<evidence type="ECO:0000259" key="2">
    <source>
        <dbReference type="SMART" id="SM00287"/>
    </source>
</evidence>
<reference evidence="3" key="2">
    <citation type="journal article" date="2021" name="PeerJ">
        <title>Extensive microbial diversity within the chicken gut microbiome revealed by metagenomics and culture.</title>
        <authorList>
            <person name="Gilroy R."/>
            <person name="Ravi A."/>
            <person name="Getino M."/>
            <person name="Pursley I."/>
            <person name="Horton D.L."/>
            <person name="Alikhan N.F."/>
            <person name="Baker D."/>
            <person name="Gharbi K."/>
            <person name="Hall N."/>
            <person name="Watson M."/>
            <person name="Adriaenssens E.M."/>
            <person name="Foster-Nyarko E."/>
            <person name="Jarju S."/>
            <person name="Secka A."/>
            <person name="Antonio M."/>
            <person name="Oren A."/>
            <person name="Chaudhuri R.R."/>
            <person name="La Ragione R."/>
            <person name="Hildebrand F."/>
            <person name="Pallen M.J."/>
        </authorList>
    </citation>
    <scope>NUCLEOTIDE SEQUENCE</scope>
    <source>
        <strain evidence="3">ChiHile30-977</strain>
    </source>
</reference>
<reference evidence="3" key="1">
    <citation type="submission" date="2020-10" db="EMBL/GenBank/DDBJ databases">
        <authorList>
            <person name="Gilroy R."/>
        </authorList>
    </citation>
    <scope>NUCLEOTIDE SEQUENCE</scope>
    <source>
        <strain evidence="3">ChiHile30-977</strain>
    </source>
</reference>
<feature type="signal peptide" evidence="1">
    <location>
        <begin position="1"/>
        <end position="24"/>
    </location>
</feature>
<dbReference type="Proteomes" id="UP000886819">
    <property type="component" value="Unassembled WGS sequence"/>
</dbReference>
<dbReference type="PANTHER" id="PTHR34408:SF1">
    <property type="entry name" value="GLYCOSYL HYDROLASE FAMILY 19 DOMAIN-CONTAINING PROTEIN HI_1415"/>
    <property type="match status" value="1"/>
</dbReference>
<dbReference type="Pfam" id="PF08239">
    <property type="entry name" value="SH3_3"/>
    <property type="match status" value="1"/>
</dbReference>
<dbReference type="InterPro" id="IPR052354">
    <property type="entry name" value="Cell_Wall_Dynamics_Protein"/>
</dbReference>
<evidence type="ECO:0000313" key="4">
    <source>
        <dbReference type="Proteomes" id="UP000886819"/>
    </source>
</evidence>
<gene>
    <name evidence="3" type="ORF">IAA66_03660</name>
</gene>